<sequence length="389" mass="43511">MLRFLVIFIISLFVFAACSERSTDQGISDSEILIGMHTDLSGPASMIGKQSADGANMRFAEFNDAGGAYGRKIKFIVEDHQYTVPRAVQAANKLLKRDKVAIMLGSLGTPQNNAVLTDQLAMKVPNMFPLTAARSMFEPFHELKFTSGSTYYDQIRTGIKYLVVNNNRSNVCVLYEDTDFGQEIVDGVKDQLEEMNMPLIETASAKPTDTDFTAQIKKLNNAGCDLVALGTIVRTTILPFMKAKETNWTDIDFVATSASYFTVVAEQPNGVMNDLYCLNSIVFPYYDTANEIEREWWDKFKEIYGKDPNTGALYGYIFADIVIEAINRAGKDLTINSFIEAMETLKNFEDPLKTGAVTFSETQRQGTNISYFFQVQNERFEVISGPIAY</sequence>
<dbReference type="AlphaFoldDB" id="A0A381UMQ1"/>
<feature type="domain" description="Leucine-binding protein" evidence="2">
    <location>
        <begin position="32"/>
        <end position="376"/>
    </location>
</feature>
<name>A0A381UMQ1_9ZZZZ</name>
<evidence type="ECO:0000259" key="2">
    <source>
        <dbReference type="Pfam" id="PF13458"/>
    </source>
</evidence>
<dbReference type="EMBL" id="UINC01006725">
    <property type="protein sequence ID" value="SVA29264.1"/>
    <property type="molecule type" value="Genomic_DNA"/>
</dbReference>
<dbReference type="PANTHER" id="PTHR47235:SF1">
    <property type="entry name" value="BLR6548 PROTEIN"/>
    <property type="match status" value="1"/>
</dbReference>
<dbReference type="Gene3D" id="3.40.50.2300">
    <property type="match status" value="2"/>
</dbReference>
<dbReference type="PROSITE" id="PS51257">
    <property type="entry name" value="PROKAR_LIPOPROTEIN"/>
    <property type="match status" value="1"/>
</dbReference>
<organism evidence="3">
    <name type="scientific">marine metagenome</name>
    <dbReference type="NCBI Taxonomy" id="408172"/>
    <lineage>
        <taxon>unclassified sequences</taxon>
        <taxon>metagenomes</taxon>
        <taxon>ecological metagenomes</taxon>
    </lineage>
</organism>
<dbReference type="CDD" id="cd06343">
    <property type="entry name" value="PBP1_ABC_ligand_binding-like"/>
    <property type="match status" value="1"/>
</dbReference>
<reference evidence="3" key="1">
    <citation type="submission" date="2018-05" db="EMBL/GenBank/DDBJ databases">
        <authorList>
            <person name="Lanie J.A."/>
            <person name="Ng W.-L."/>
            <person name="Kazmierczak K.M."/>
            <person name="Andrzejewski T.M."/>
            <person name="Davidsen T.M."/>
            <person name="Wayne K.J."/>
            <person name="Tettelin H."/>
            <person name="Glass J.I."/>
            <person name="Rusch D."/>
            <person name="Podicherti R."/>
            <person name="Tsui H.-C.T."/>
            <person name="Winkler M.E."/>
        </authorList>
    </citation>
    <scope>NUCLEOTIDE SEQUENCE</scope>
</reference>
<protein>
    <recommendedName>
        <fullName evidence="2">Leucine-binding protein domain-containing protein</fullName>
    </recommendedName>
</protein>
<accession>A0A381UMQ1</accession>
<dbReference type="InterPro" id="IPR028081">
    <property type="entry name" value="Leu-bd"/>
</dbReference>
<gene>
    <name evidence="3" type="ORF">METZ01_LOCUS82118</name>
</gene>
<dbReference type="Pfam" id="PF13458">
    <property type="entry name" value="Peripla_BP_6"/>
    <property type="match status" value="1"/>
</dbReference>
<evidence type="ECO:0000256" key="1">
    <source>
        <dbReference type="ARBA" id="ARBA00022729"/>
    </source>
</evidence>
<proteinExistence type="predicted"/>
<dbReference type="PANTHER" id="PTHR47235">
    <property type="entry name" value="BLR6548 PROTEIN"/>
    <property type="match status" value="1"/>
</dbReference>
<keyword evidence="1" id="KW-0732">Signal</keyword>
<evidence type="ECO:0000313" key="3">
    <source>
        <dbReference type="EMBL" id="SVA29264.1"/>
    </source>
</evidence>
<dbReference type="InterPro" id="IPR028082">
    <property type="entry name" value="Peripla_BP_I"/>
</dbReference>
<dbReference type="SUPFAM" id="SSF53822">
    <property type="entry name" value="Periplasmic binding protein-like I"/>
    <property type="match status" value="1"/>
</dbReference>